<feature type="transmembrane region" description="Helical" evidence="6">
    <location>
        <begin position="204"/>
        <end position="222"/>
    </location>
</feature>
<evidence type="ECO:0000256" key="6">
    <source>
        <dbReference type="RuleBase" id="RU363041"/>
    </source>
</evidence>
<evidence type="ECO:0000313" key="8">
    <source>
        <dbReference type="Proteomes" id="UP000253314"/>
    </source>
</evidence>
<accession>A0A366Y412</accession>
<dbReference type="PANTHER" id="PTHR43701:SF2">
    <property type="entry name" value="MEMBRANE TRANSPORTER PROTEIN YJNA-RELATED"/>
    <property type="match status" value="1"/>
</dbReference>
<comment type="subcellular location">
    <subcellularLocation>
        <location evidence="6">Cell membrane</location>
        <topology evidence="6">Multi-pass membrane protein</topology>
    </subcellularLocation>
    <subcellularLocation>
        <location evidence="1">Membrane</location>
        <topology evidence="1">Multi-pass membrane protein</topology>
    </subcellularLocation>
</comment>
<proteinExistence type="inferred from homology"/>
<feature type="transmembrane region" description="Helical" evidence="6">
    <location>
        <begin position="97"/>
        <end position="117"/>
    </location>
</feature>
<dbReference type="RefSeq" id="WP_113804633.1">
    <property type="nucleotide sequence ID" value="NZ_QOCW01000002.1"/>
</dbReference>
<feature type="transmembrane region" description="Helical" evidence="6">
    <location>
        <begin position="178"/>
        <end position="198"/>
    </location>
</feature>
<dbReference type="Pfam" id="PF01925">
    <property type="entry name" value="TauE"/>
    <property type="match status" value="1"/>
</dbReference>
<reference evidence="7 8" key="1">
    <citation type="submission" date="2018-07" db="EMBL/GenBank/DDBJ databases">
        <title>Lottiidibacillus patelloidae gen. nov., sp. nov., isolated from the intestinal tract of a marine limpet and the reclassification of B. taeanensis BH030017T, B. algicola KMM 3737T and B. hwajinpoensis SW-72T as genus Lottiidibacillus.</title>
        <authorList>
            <person name="Liu R."/>
            <person name="Huang Z."/>
        </authorList>
    </citation>
    <scope>NUCLEOTIDE SEQUENCE [LARGE SCALE GENOMIC DNA]</scope>
    <source>
        <strain evidence="7 8">BH030017</strain>
    </source>
</reference>
<evidence type="ECO:0000256" key="4">
    <source>
        <dbReference type="ARBA" id="ARBA00022989"/>
    </source>
</evidence>
<keyword evidence="8" id="KW-1185">Reference proteome</keyword>
<feature type="transmembrane region" description="Helical" evidence="6">
    <location>
        <begin position="231"/>
        <end position="250"/>
    </location>
</feature>
<sequence length="251" mass="26251">MSIILTMFLLGSLLGFVGAGGAGFIIAVLILLFHVPIHTALGTSLAAMTFTTISGAVSHYREGNTDVKVGTIVGIFGAGGAFIGSKIAAAIPTDSLHWFTAVMLFLSAVLLVIRLFLVKNTKETDTKETELRSVPFLIKAVSAGTICGLLSGSFGIGSTPFIQIGLLMLLGLSLRKSIGTTMLVIIPIAVGGGIGYHSEGYLDYMLLVQILIGTMSGAYIGAKFTNFAPKLLLKFAMIATPALAAIIMFFV</sequence>
<evidence type="ECO:0000256" key="2">
    <source>
        <dbReference type="ARBA" id="ARBA00009142"/>
    </source>
</evidence>
<name>A0A366Y412_9BACI</name>
<evidence type="ECO:0000256" key="3">
    <source>
        <dbReference type="ARBA" id="ARBA00022692"/>
    </source>
</evidence>
<comment type="caution">
    <text evidence="7">The sequence shown here is derived from an EMBL/GenBank/DDBJ whole genome shotgun (WGS) entry which is preliminary data.</text>
</comment>
<dbReference type="OrthoDB" id="5457526at2"/>
<evidence type="ECO:0000313" key="7">
    <source>
        <dbReference type="EMBL" id="RBW71153.1"/>
    </source>
</evidence>
<dbReference type="Proteomes" id="UP000253314">
    <property type="component" value="Unassembled WGS sequence"/>
</dbReference>
<feature type="transmembrane region" description="Helical" evidence="6">
    <location>
        <begin position="69"/>
        <end position="91"/>
    </location>
</feature>
<dbReference type="AlphaFoldDB" id="A0A366Y412"/>
<gene>
    <name evidence="7" type="ORF">DS031_04010</name>
</gene>
<evidence type="ECO:0000256" key="5">
    <source>
        <dbReference type="ARBA" id="ARBA00023136"/>
    </source>
</evidence>
<keyword evidence="4 6" id="KW-1133">Transmembrane helix</keyword>
<dbReference type="InterPro" id="IPR051598">
    <property type="entry name" value="TSUP/Inactive_protease-like"/>
</dbReference>
<feature type="transmembrane region" description="Helical" evidence="6">
    <location>
        <begin position="7"/>
        <end position="33"/>
    </location>
</feature>
<organism evidence="7 8">
    <name type="scientific">Bacillus taeanensis</name>
    <dbReference type="NCBI Taxonomy" id="273032"/>
    <lineage>
        <taxon>Bacteria</taxon>
        <taxon>Bacillati</taxon>
        <taxon>Bacillota</taxon>
        <taxon>Bacilli</taxon>
        <taxon>Bacillales</taxon>
        <taxon>Bacillaceae</taxon>
        <taxon>Bacillus</taxon>
    </lineage>
</organism>
<dbReference type="EMBL" id="QOCW01000002">
    <property type="protein sequence ID" value="RBW71153.1"/>
    <property type="molecule type" value="Genomic_DNA"/>
</dbReference>
<keyword evidence="3 6" id="KW-0812">Transmembrane</keyword>
<protein>
    <recommendedName>
        <fullName evidence="6">Probable membrane transporter protein</fullName>
    </recommendedName>
</protein>
<dbReference type="PANTHER" id="PTHR43701">
    <property type="entry name" value="MEMBRANE TRANSPORTER PROTEIN MJ0441-RELATED"/>
    <property type="match status" value="1"/>
</dbReference>
<feature type="transmembrane region" description="Helical" evidence="6">
    <location>
        <begin position="39"/>
        <end position="57"/>
    </location>
</feature>
<keyword evidence="5 6" id="KW-0472">Membrane</keyword>
<dbReference type="InterPro" id="IPR002781">
    <property type="entry name" value="TM_pro_TauE-like"/>
</dbReference>
<evidence type="ECO:0000256" key="1">
    <source>
        <dbReference type="ARBA" id="ARBA00004141"/>
    </source>
</evidence>
<keyword evidence="6" id="KW-1003">Cell membrane</keyword>
<comment type="similarity">
    <text evidence="2 6">Belongs to the 4-toluene sulfonate uptake permease (TSUP) (TC 2.A.102) family.</text>
</comment>
<dbReference type="GO" id="GO:0005886">
    <property type="term" value="C:plasma membrane"/>
    <property type="evidence" value="ECO:0007669"/>
    <property type="project" value="UniProtKB-SubCell"/>
</dbReference>